<feature type="transmembrane region" description="Helical" evidence="9">
    <location>
        <begin position="70"/>
        <end position="101"/>
    </location>
</feature>
<keyword evidence="8 9" id="KW-0472">Membrane</keyword>
<dbReference type="GO" id="GO:0005315">
    <property type="term" value="F:phosphate transmembrane transporter activity"/>
    <property type="evidence" value="ECO:0007669"/>
    <property type="project" value="InterPro"/>
</dbReference>
<dbReference type="Gene3D" id="1.10.3720.10">
    <property type="entry name" value="MetI-like"/>
    <property type="match status" value="1"/>
</dbReference>
<evidence type="ECO:0000256" key="11">
    <source>
        <dbReference type="SAM" id="MobiDB-lite"/>
    </source>
</evidence>
<feature type="region of interest" description="Disordered" evidence="11">
    <location>
        <begin position="1"/>
        <end position="34"/>
    </location>
</feature>
<dbReference type="CDD" id="cd06261">
    <property type="entry name" value="TM_PBP2"/>
    <property type="match status" value="1"/>
</dbReference>
<keyword evidence="4" id="KW-1003">Cell membrane</keyword>
<feature type="transmembrane region" description="Helical" evidence="9">
    <location>
        <begin position="338"/>
        <end position="360"/>
    </location>
</feature>
<feature type="transmembrane region" description="Helical" evidence="9">
    <location>
        <begin position="164"/>
        <end position="192"/>
    </location>
</feature>
<comment type="function">
    <text evidence="10">Part of the binding-protein-dependent transport system for phosphate; probably responsible for the translocation of the substrate across the membrane.</text>
</comment>
<feature type="domain" description="ABC transmembrane type-1" evidence="12">
    <location>
        <begin position="127"/>
        <end position="356"/>
    </location>
</feature>
<gene>
    <name evidence="13" type="primary">pstC</name>
    <name evidence="13" type="ORF">H3H37_02165</name>
</gene>
<keyword evidence="5 10" id="KW-0592">Phosphate transport</keyword>
<dbReference type="PANTHER" id="PTHR30425">
    <property type="entry name" value="PHOSPHATE TRANSPORT SYSTEM PERMEASE PROTEIN PST"/>
    <property type="match status" value="1"/>
</dbReference>
<dbReference type="InterPro" id="IPR051124">
    <property type="entry name" value="Phosphate_Transport_Permease"/>
</dbReference>
<evidence type="ECO:0000313" key="14">
    <source>
        <dbReference type="Proteomes" id="UP000534388"/>
    </source>
</evidence>
<comment type="similarity">
    <text evidence="2 10">Belongs to the binding-protein-dependent transport system permease family. CysTW subfamily.</text>
</comment>
<comment type="caution">
    <text evidence="13">The sequence shown here is derived from an EMBL/GenBank/DDBJ whole genome shotgun (WGS) entry which is preliminary data.</text>
</comment>
<evidence type="ECO:0000256" key="2">
    <source>
        <dbReference type="ARBA" id="ARBA00007069"/>
    </source>
</evidence>
<proteinExistence type="inferred from homology"/>
<evidence type="ECO:0000256" key="6">
    <source>
        <dbReference type="ARBA" id="ARBA00022692"/>
    </source>
</evidence>
<dbReference type="EMBL" id="JACEZT010000001">
    <property type="protein sequence ID" value="MBA5635853.1"/>
    <property type="molecule type" value="Genomic_DNA"/>
</dbReference>
<name>A0A7W2ENS9_9BURK</name>
<keyword evidence="3 9" id="KW-0813">Transport</keyword>
<keyword evidence="7 9" id="KW-1133">Transmembrane helix</keyword>
<feature type="transmembrane region" description="Helical" evidence="9">
    <location>
        <begin position="278"/>
        <end position="301"/>
    </location>
</feature>
<evidence type="ECO:0000256" key="9">
    <source>
        <dbReference type="RuleBase" id="RU363032"/>
    </source>
</evidence>
<feature type="transmembrane region" description="Helical" evidence="9">
    <location>
        <begin position="212"/>
        <end position="237"/>
    </location>
</feature>
<evidence type="ECO:0000256" key="10">
    <source>
        <dbReference type="RuleBase" id="RU363054"/>
    </source>
</evidence>
<keyword evidence="6 9" id="KW-0812">Transmembrane</keyword>
<dbReference type="GO" id="GO:0005886">
    <property type="term" value="C:plasma membrane"/>
    <property type="evidence" value="ECO:0007669"/>
    <property type="project" value="UniProtKB-SubCell"/>
</dbReference>
<evidence type="ECO:0000313" key="13">
    <source>
        <dbReference type="EMBL" id="MBA5635853.1"/>
    </source>
</evidence>
<accession>A0A7W2ENS9</accession>
<dbReference type="InterPro" id="IPR011864">
    <property type="entry name" value="Phosphate_PstC"/>
</dbReference>
<reference evidence="13 14" key="1">
    <citation type="submission" date="2020-07" db="EMBL/GenBank/DDBJ databases">
        <title>Novel species isolated from subtropical streams in China.</title>
        <authorList>
            <person name="Lu H."/>
        </authorList>
    </citation>
    <scope>NUCLEOTIDE SEQUENCE [LARGE SCALE GENOMIC DNA]</scope>
    <source>
        <strain evidence="13 14">LX20W</strain>
    </source>
</reference>
<dbReference type="SUPFAM" id="SSF161098">
    <property type="entry name" value="MetI-like"/>
    <property type="match status" value="1"/>
</dbReference>
<evidence type="ECO:0000256" key="8">
    <source>
        <dbReference type="ARBA" id="ARBA00023136"/>
    </source>
</evidence>
<sequence length="370" mass="38875">MSAELTSPPVIQPEPPMSVTDHSAPANPPATPAQAAAGTARAQAAAEAEQAASLAAMHATMRKQRIQDFIFHKITMTFALSVLAVLVGIIISLIIGAWPALKEFGPGFITTVEWDPVNDKFGALIAIVGTLATSGIALLIAFPVSFGIALFLTEICPVWLRRPLGTAVELLAGVPSIIYGMWGLFVFAPLFADTVQPLLKNTIGHLPLIGQFFSGPTMGIGILTAGLILAVMIIPFISSVMRDVFEIVPAVLKESAYGLGCTKWEVVRKIVLPYTKTGVVGGVMLGLGRALGETMAVTFVIGNANELSLSLFSAGNSIASTLANEFAEAESTLHVSSLYALALILFAITFIVLSAAKLMLAGMSRKEGVK</sequence>
<evidence type="ECO:0000256" key="3">
    <source>
        <dbReference type="ARBA" id="ARBA00022448"/>
    </source>
</evidence>
<dbReference type="Proteomes" id="UP000534388">
    <property type="component" value="Unassembled WGS sequence"/>
</dbReference>
<evidence type="ECO:0000256" key="4">
    <source>
        <dbReference type="ARBA" id="ARBA00022475"/>
    </source>
</evidence>
<evidence type="ECO:0000256" key="5">
    <source>
        <dbReference type="ARBA" id="ARBA00022592"/>
    </source>
</evidence>
<dbReference type="GO" id="GO:0006817">
    <property type="term" value="P:phosphate ion transport"/>
    <property type="evidence" value="ECO:0007669"/>
    <property type="project" value="UniProtKB-KW"/>
</dbReference>
<dbReference type="InterPro" id="IPR000515">
    <property type="entry name" value="MetI-like"/>
</dbReference>
<keyword evidence="14" id="KW-1185">Reference proteome</keyword>
<dbReference type="AlphaFoldDB" id="A0A7W2ENS9"/>
<feature type="transmembrane region" description="Helical" evidence="9">
    <location>
        <begin position="121"/>
        <end position="152"/>
    </location>
</feature>
<dbReference type="Pfam" id="PF00528">
    <property type="entry name" value="BPD_transp_1"/>
    <property type="match status" value="1"/>
</dbReference>
<comment type="subcellular location">
    <subcellularLocation>
        <location evidence="10">Cell inner membrane</location>
        <topology evidence="10">Multi-pass membrane protein</topology>
    </subcellularLocation>
    <subcellularLocation>
        <location evidence="1 9">Cell membrane</location>
        <topology evidence="1 9">Multi-pass membrane protein</topology>
    </subcellularLocation>
</comment>
<protein>
    <recommendedName>
        <fullName evidence="10">Phosphate transport system permease protein</fullName>
    </recommendedName>
</protein>
<organism evidence="13 14">
    <name type="scientific">Rugamonas brunnea</name>
    <dbReference type="NCBI Taxonomy" id="2758569"/>
    <lineage>
        <taxon>Bacteria</taxon>
        <taxon>Pseudomonadati</taxon>
        <taxon>Pseudomonadota</taxon>
        <taxon>Betaproteobacteria</taxon>
        <taxon>Burkholderiales</taxon>
        <taxon>Oxalobacteraceae</taxon>
        <taxon>Telluria group</taxon>
        <taxon>Rugamonas</taxon>
    </lineage>
</organism>
<dbReference type="PANTHER" id="PTHR30425:SF1">
    <property type="entry name" value="PHOSPHATE TRANSPORT SYSTEM PERMEASE PROTEIN PSTC"/>
    <property type="match status" value="1"/>
</dbReference>
<dbReference type="InterPro" id="IPR035906">
    <property type="entry name" value="MetI-like_sf"/>
</dbReference>
<dbReference type="PROSITE" id="PS50928">
    <property type="entry name" value="ABC_TM1"/>
    <property type="match status" value="1"/>
</dbReference>
<evidence type="ECO:0000256" key="7">
    <source>
        <dbReference type="ARBA" id="ARBA00022989"/>
    </source>
</evidence>
<evidence type="ECO:0000259" key="12">
    <source>
        <dbReference type="PROSITE" id="PS50928"/>
    </source>
</evidence>
<dbReference type="NCBIfam" id="TIGR02138">
    <property type="entry name" value="phosphate_pstC"/>
    <property type="match status" value="1"/>
</dbReference>
<keyword evidence="10" id="KW-0997">Cell inner membrane</keyword>
<evidence type="ECO:0000256" key="1">
    <source>
        <dbReference type="ARBA" id="ARBA00004651"/>
    </source>
</evidence>